<dbReference type="EMBL" id="QKMR01000013">
    <property type="protein sequence ID" value="PYG87132.1"/>
    <property type="molecule type" value="Genomic_DNA"/>
</dbReference>
<dbReference type="PANTHER" id="PTHR43095">
    <property type="entry name" value="SUGAR KINASE"/>
    <property type="match status" value="1"/>
</dbReference>
<dbReference type="InterPro" id="IPR050406">
    <property type="entry name" value="FGGY_Carb_Kinase"/>
</dbReference>
<dbReference type="GO" id="GO:0016301">
    <property type="term" value="F:kinase activity"/>
    <property type="evidence" value="ECO:0007669"/>
    <property type="project" value="UniProtKB-KW"/>
</dbReference>
<sequence length="506" mass="56136">MKYLIGTDIGTSGTKSIIMDIDGNLIAQDLQEYDVLTSKPLWAEQWPGVWLEAAKSSIKNAVGKAKAAREDIKGICISGLYGGSGIPLDENMEPVRPCLIWMDRRADKQEQWVRKHINQEKLAHITHNGTDPYYGYTKILWVRDNEPENWAKTKLFLPPNAYVIYKLTHEIAIDYSSAGNIGGIFDMNTRNWSYELMDEMGIPRSMMPERIVTSDSIVGGLTSDISEELGLAEGTPVCAGGVDCGVATFGLGVFEPGDYAAAIGTSMCAALIHEKPIKAQDLISWPYVINSEKLTYSFGGGATAGAVVKWFRDNFAQLEKQAEENSGDNAYYALDIQAEKISAGSDSLVVLPYFMGERSPVWDTNARGTIFGLSLSHTKAHVYRAFLEAVAYSLRHSMEATGEDLGEYILLAGGITKSRLWKQIFADVTGYAVVCPIHDVEANLGDVMLAGLGTGLLTLEDIKKWQVLDERIIPNPEAHTKYNEYYRMYRRLYMDLKEDMKELSAI</sequence>
<dbReference type="InterPro" id="IPR018485">
    <property type="entry name" value="FGGY_C"/>
</dbReference>
<evidence type="ECO:0000256" key="3">
    <source>
        <dbReference type="ARBA" id="ARBA00022777"/>
    </source>
</evidence>
<evidence type="ECO:0000256" key="1">
    <source>
        <dbReference type="ARBA" id="ARBA00009156"/>
    </source>
</evidence>
<evidence type="ECO:0000313" key="7">
    <source>
        <dbReference type="Proteomes" id="UP000248132"/>
    </source>
</evidence>
<dbReference type="InterPro" id="IPR000577">
    <property type="entry name" value="Carb_kinase_FGGY"/>
</dbReference>
<dbReference type="OrthoDB" id="9805576at2"/>
<comment type="similarity">
    <text evidence="1">Belongs to the FGGY kinase family.</text>
</comment>
<name>A0A318XMH4_9FIRM</name>
<comment type="caution">
    <text evidence="6">The sequence shown here is derived from an EMBL/GenBank/DDBJ whole genome shotgun (WGS) entry which is preliminary data.</text>
</comment>
<dbReference type="InterPro" id="IPR043129">
    <property type="entry name" value="ATPase_NBD"/>
</dbReference>
<proteinExistence type="inferred from homology"/>
<evidence type="ECO:0000313" key="6">
    <source>
        <dbReference type="EMBL" id="PYG87132.1"/>
    </source>
</evidence>
<evidence type="ECO:0000256" key="2">
    <source>
        <dbReference type="ARBA" id="ARBA00022679"/>
    </source>
</evidence>
<feature type="domain" description="Carbohydrate kinase FGGY N-terminal" evidence="4">
    <location>
        <begin position="3"/>
        <end position="250"/>
    </location>
</feature>
<accession>A0A318XMH4</accession>
<dbReference type="SUPFAM" id="SSF53067">
    <property type="entry name" value="Actin-like ATPase domain"/>
    <property type="match status" value="2"/>
</dbReference>
<organism evidence="6 7">
    <name type="scientific">Ruminiclostridium sufflavum DSM 19573</name>
    <dbReference type="NCBI Taxonomy" id="1121337"/>
    <lineage>
        <taxon>Bacteria</taxon>
        <taxon>Bacillati</taxon>
        <taxon>Bacillota</taxon>
        <taxon>Clostridia</taxon>
        <taxon>Eubacteriales</taxon>
        <taxon>Oscillospiraceae</taxon>
        <taxon>Ruminiclostridium</taxon>
    </lineage>
</organism>
<dbReference type="Proteomes" id="UP000248132">
    <property type="component" value="Unassembled WGS sequence"/>
</dbReference>
<dbReference type="Gene3D" id="3.30.420.40">
    <property type="match status" value="2"/>
</dbReference>
<protein>
    <submittedName>
        <fullName evidence="6">Xylulokinase</fullName>
    </submittedName>
</protein>
<dbReference type="PANTHER" id="PTHR43095:SF5">
    <property type="entry name" value="XYLULOSE KINASE"/>
    <property type="match status" value="1"/>
</dbReference>
<dbReference type="InterPro" id="IPR018484">
    <property type="entry name" value="FGGY_N"/>
</dbReference>
<gene>
    <name evidence="6" type="ORF">LY28_02266</name>
</gene>
<dbReference type="CDD" id="cd07804">
    <property type="entry name" value="ASKHA_NBD_FGGY_RrXK-like"/>
    <property type="match status" value="1"/>
</dbReference>
<keyword evidence="3 6" id="KW-0418">Kinase</keyword>
<dbReference type="AlphaFoldDB" id="A0A318XMH4"/>
<evidence type="ECO:0000259" key="5">
    <source>
        <dbReference type="Pfam" id="PF02782"/>
    </source>
</evidence>
<keyword evidence="7" id="KW-1185">Reference proteome</keyword>
<dbReference type="Pfam" id="PF02782">
    <property type="entry name" value="FGGY_C"/>
    <property type="match status" value="1"/>
</dbReference>
<evidence type="ECO:0000259" key="4">
    <source>
        <dbReference type="Pfam" id="PF00370"/>
    </source>
</evidence>
<keyword evidence="2" id="KW-0808">Transferase</keyword>
<reference evidence="6 7" key="1">
    <citation type="submission" date="2018-06" db="EMBL/GenBank/DDBJ databases">
        <title>Genomic Encyclopedia of Type Strains, Phase I: the one thousand microbial genomes (KMG-I) project.</title>
        <authorList>
            <person name="Kyrpides N."/>
        </authorList>
    </citation>
    <scope>NUCLEOTIDE SEQUENCE [LARGE SCALE GENOMIC DNA]</scope>
    <source>
        <strain evidence="6 7">DSM 19573</strain>
    </source>
</reference>
<dbReference type="GO" id="GO:0005975">
    <property type="term" value="P:carbohydrate metabolic process"/>
    <property type="evidence" value="ECO:0007669"/>
    <property type="project" value="InterPro"/>
</dbReference>
<dbReference type="PIRSF" id="PIRSF000538">
    <property type="entry name" value="GlpK"/>
    <property type="match status" value="1"/>
</dbReference>
<feature type="domain" description="Carbohydrate kinase FGGY C-terminal" evidence="5">
    <location>
        <begin position="261"/>
        <end position="451"/>
    </location>
</feature>
<dbReference type="RefSeq" id="WP_110462296.1">
    <property type="nucleotide sequence ID" value="NZ_QKMR01000013.1"/>
</dbReference>
<dbReference type="Pfam" id="PF00370">
    <property type="entry name" value="FGGY_N"/>
    <property type="match status" value="1"/>
</dbReference>